<feature type="non-terminal residue" evidence="2">
    <location>
        <position position="1"/>
    </location>
</feature>
<name>A0ABQ8EQH0_BRANA</name>
<comment type="caution">
    <text evidence="2">The sequence shown here is derived from an EMBL/GenBank/DDBJ whole genome shotgun (WGS) entry which is preliminary data.</text>
</comment>
<accession>A0ABQ8EQH0</accession>
<feature type="compositionally biased region" description="Basic and acidic residues" evidence="1">
    <location>
        <begin position="21"/>
        <end position="33"/>
    </location>
</feature>
<reference evidence="2 3" key="1">
    <citation type="submission" date="2021-05" db="EMBL/GenBank/DDBJ databases">
        <title>Genome Assembly of Synthetic Allotetraploid Brassica napus Reveals Homoeologous Exchanges between Subgenomes.</title>
        <authorList>
            <person name="Davis J.T."/>
        </authorList>
    </citation>
    <scope>NUCLEOTIDE SEQUENCE [LARGE SCALE GENOMIC DNA]</scope>
    <source>
        <strain evidence="3">cv. Da-Ae</strain>
        <tissue evidence="2">Seedling</tissue>
    </source>
</reference>
<dbReference type="EMBL" id="JAGKQM010000001">
    <property type="protein sequence ID" value="KAH0943890.1"/>
    <property type="molecule type" value="Genomic_DNA"/>
</dbReference>
<proteinExistence type="predicted"/>
<sequence>QRKGNPLRKASTRPTTWTNARRSETHVKERADHLPPAIWGETRRNSAVKQSQADEEQFTKEPSSRSPKMKQLAPTTRRGSDQIEAKEREAIEPRRTESIDQRNRRRTPERSRRRFREETRRGDKSRIAPSKGARATGSKSRLYSYTGDRVTERKSATGIGASSHYLPRERYERENEKKREKLFHFFSHVGCFSSYTDSSNSS</sequence>
<evidence type="ECO:0000313" key="2">
    <source>
        <dbReference type="EMBL" id="KAH0943890.1"/>
    </source>
</evidence>
<protein>
    <submittedName>
        <fullName evidence="2">Uncharacterized protein</fullName>
    </submittedName>
</protein>
<organism evidence="2 3">
    <name type="scientific">Brassica napus</name>
    <name type="common">Rape</name>
    <dbReference type="NCBI Taxonomy" id="3708"/>
    <lineage>
        <taxon>Eukaryota</taxon>
        <taxon>Viridiplantae</taxon>
        <taxon>Streptophyta</taxon>
        <taxon>Embryophyta</taxon>
        <taxon>Tracheophyta</taxon>
        <taxon>Spermatophyta</taxon>
        <taxon>Magnoliopsida</taxon>
        <taxon>eudicotyledons</taxon>
        <taxon>Gunneridae</taxon>
        <taxon>Pentapetalae</taxon>
        <taxon>rosids</taxon>
        <taxon>malvids</taxon>
        <taxon>Brassicales</taxon>
        <taxon>Brassicaceae</taxon>
        <taxon>Brassiceae</taxon>
        <taxon>Brassica</taxon>
    </lineage>
</organism>
<feature type="compositionally biased region" description="Basic and acidic residues" evidence="1">
    <location>
        <begin position="78"/>
        <end position="126"/>
    </location>
</feature>
<gene>
    <name evidence="2" type="ORF">HID58_003527</name>
</gene>
<evidence type="ECO:0000313" key="3">
    <source>
        <dbReference type="Proteomes" id="UP000824890"/>
    </source>
</evidence>
<feature type="region of interest" description="Disordered" evidence="1">
    <location>
        <begin position="1"/>
        <end position="149"/>
    </location>
</feature>
<keyword evidence="3" id="KW-1185">Reference proteome</keyword>
<dbReference type="Proteomes" id="UP000824890">
    <property type="component" value="Unassembled WGS sequence"/>
</dbReference>
<evidence type="ECO:0000256" key="1">
    <source>
        <dbReference type="SAM" id="MobiDB-lite"/>
    </source>
</evidence>
<feature type="non-terminal residue" evidence="2">
    <location>
        <position position="202"/>
    </location>
</feature>